<organism evidence="2 3">
    <name type="scientific">Paenibacillus harenae</name>
    <dbReference type="NCBI Taxonomy" id="306543"/>
    <lineage>
        <taxon>Bacteria</taxon>
        <taxon>Bacillati</taxon>
        <taxon>Bacillota</taxon>
        <taxon>Bacilli</taxon>
        <taxon>Bacillales</taxon>
        <taxon>Paenibacillaceae</taxon>
        <taxon>Paenibacillus</taxon>
    </lineage>
</organism>
<dbReference type="Pfam" id="PF01548">
    <property type="entry name" value="DEDD_Tnp_IS110"/>
    <property type="match status" value="1"/>
</dbReference>
<keyword evidence="3" id="KW-1185">Reference proteome</keyword>
<protein>
    <submittedName>
        <fullName evidence="2">Transposase</fullName>
    </submittedName>
</protein>
<feature type="domain" description="Transposase IS110-like N-terminal" evidence="1">
    <location>
        <begin position="5"/>
        <end position="82"/>
    </location>
</feature>
<evidence type="ECO:0000259" key="1">
    <source>
        <dbReference type="Pfam" id="PF01548"/>
    </source>
</evidence>
<dbReference type="InterPro" id="IPR002525">
    <property type="entry name" value="Transp_IS110-like_N"/>
</dbReference>
<evidence type="ECO:0000313" key="2">
    <source>
        <dbReference type="EMBL" id="MDQ0116820.1"/>
    </source>
</evidence>
<sequence length="85" mass="9505">MNPVIGLDVSKGESHAQAFLDRGVPYGKIFKFNHDLEGLSAFLHYVRAVESAAGMSPCIVMEATGHYHSPVVQFLDEHQYLVHRH</sequence>
<proteinExistence type="predicted"/>
<accession>A0ABT9UB09</accession>
<gene>
    <name evidence="2" type="ORF">J2T15_006307</name>
</gene>
<comment type="caution">
    <text evidence="2">The sequence shown here is derived from an EMBL/GenBank/DDBJ whole genome shotgun (WGS) entry which is preliminary data.</text>
</comment>
<reference evidence="2 3" key="1">
    <citation type="submission" date="2023-07" db="EMBL/GenBank/DDBJ databases">
        <title>Sorghum-associated microbial communities from plants grown in Nebraska, USA.</title>
        <authorList>
            <person name="Schachtman D."/>
        </authorList>
    </citation>
    <scope>NUCLEOTIDE SEQUENCE [LARGE SCALE GENOMIC DNA]</scope>
    <source>
        <strain evidence="2 3">CC482</strain>
    </source>
</reference>
<evidence type="ECO:0000313" key="3">
    <source>
        <dbReference type="Proteomes" id="UP001229346"/>
    </source>
</evidence>
<dbReference type="EMBL" id="JAUSSU010000029">
    <property type="protein sequence ID" value="MDQ0116820.1"/>
    <property type="molecule type" value="Genomic_DNA"/>
</dbReference>
<dbReference type="Proteomes" id="UP001229346">
    <property type="component" value="Unassembled WGS sequence"/>
</dbReference>
<name>A0ABT9UB09_PAEHA</name>